<evidence type="ECO:0000313" key="3">
    <source>
        <dbReference type="EMBL" id="GAT32421.1"/>
    </source>
</evidence>
<dbReference type="NCBIfam" id="TIGR02595">
    <property type="entry name" value="PEP_CTERM"/>
    <property type="match status" value="1"/>
</dbReference>
<sequence length="234" mass="24731">MNPLKKRLGRDYVGAPAGLPGHPPRRVRAALCILAGAFAVFSPIANGFSAAMVSNTNEDTSLQISMAQGITIATRFTTDSSESAFRLDSVTILMGFGSTTGGFRLSIYDDGAGIPGSLVGTLSGEDAPRLPGPHVYTSSSIQLAANSSYWVVADVTVPSSTFYWWATTSTAYEGPWSLSPGYKMEHYGWAEIDSSTPMLSIQASAVPEPATIAMLALAAAAVFARRFARRPARV</sequence>
<accession>A0A146G475</accession>
<dbReference type="Pfam" id="PF07589">
    <property type="entry name" value="PEP-CTERM"/>
    <property type="match status" value="1"/>
</dbReference>
<organism evidence="3 4">
    <name type="scientific">Terrimicrobium sacchariphilum</name>
    <dbReference type="NCBI Taxonomy" id="690879"/>
    <lineage>
        <taxon>Bacteria</taxon>
        <taxon>Pseudomonadati</taxon>
        <taxon>Verrucomicrobiota</taxon>
        <taxon>Terrimicrobiia</taxon>
        <taxon>Terrimicrobiales</taxon>
        <taxon>Terrimicrobiaceae</taxon>
        <taxon>Terrimicrobium</taxon>
    </lineage>
</organism>
<keyword evidence="1" id="KW-0812">Transmembrane</keyword>
<comment type="caution">
    <text evidence="3">The sequence shown here is derived from an EMBL/GenBank/DDBJ whole genome shotgun (WGS) entry which is preliminary data.</text>
</comment>
<protein>
    <submittedName>
        <fullName evidence="3">PEP-CTERM protein-sorting domain-containing protein</fullName>
    </submittedName>
</protein>
<feature type="transmembrane region" description="Helical" evidence="1">
    <location>
        <begin position="29"/>
        <end position="53"/>
    </location>
</feature>
<evidence type="ECO:0000313" key="4">
    <source>
        <dbReference type="Proteomes" id="UP000076023"/>
    </source>
</evidence>
<name>A0A146G475_TERSA</name>
<dbReference type="InterPro" id="IPR013424">
    <property type="entry name" value="Ice-binding_C"/>
</dbReference>
<dbReference type="Proteomes" id="UP000076023">
    <property type="component" value="Unassembled WGS sequence"/>
</dbReference>
<reference evidence="4" key="1">
    <citation type="journal article" date="2017" name="Genome Announc.">
        <title>Draft Genome Sequence of Terrimicrobium sacchariphilum NM-5T, a Facultative Anaerobic Soil Bacterium of the Class Spartobacteria.</title>
        <authorList>
            <person name="Qiu Y.L."/>
            <person name="Tourlousse D.M."/>
            <person name="Matsuura N."/>
            <person name="Ohashi A."/>
            <person name="Sekiguchi Y."/>
        </authorList>
    </citation>
    <scope>NUCLEOTIDE SEQUENCE [LARGE SCALE GENOMIC DNA]</scope>
    <source>
        <strain evidence="4">NM-5</strain>
    </source>
</reference>
<proteinExistence type="predicted"/>
<keyword evidence="1" id="KW-0472">Membrane</keyword>
<gene>
    <name evidence="3" type="ORF">TSACC_2819</name>
</gene>
<evidence type="ECO:0000256" key="1">
    <source>
        <dbReference type="SAM" id="Phobius"/>
    </source>
</evidence>
<feature type="domain" description="Ice-binding protein C-terminal" evidence="2">
    <location>
        <begin position="205"/>
        <end position="230"/>
    </location>
</feature>
<dbReference type="InParanoid" id="A0A146G475"/>
<evidence type="ECO:0000259" key="2">
    <source>
        <dbReference type="Pfam" id="PF07589"/>
    </source>
</evidence>
<feature type="transmembrane region" description="Helical" evidence="1">
    <location>
        <begin position="210"/>
        <end position="228"/>
    </location>
</feature>
<keyword evidence="4" id="KW-1185">Reference proteome</keyword>
<dbReference type="STRING" id="690879.TSACC_2819"/>
<dbReference type="AlphaFoldDB" id="A0A146G475"/>
<dbReference type="NCBIfam" id="NF041539">
    <property type="entry name" value="choice_anch_R"/>
    <property type="match status" value="1"/>
</dbReference>
<dbReference type="EMBL" id="BDCO01000002">
    <property type="protein sequence ID" value="GAT32421.1"/>
    <property type="molecule type" value="Genomic_DNA"/>
</dbReference>
<keyword evidence="1" id="KW-1133">Transmembrane helix</keyword>